<dbReference type="Pfam" id="PF07729">
    <property type="entry name" value="FCD"/>
    <property type="match status" value="1"/>
</dbReference>
<evidence type="ECO:0000256" key="2">
    <source>
        <dbReference type="ARBA" id="ARBA00023125"/>
    </source>
</evidence>
<accession>A0ABX8SJE4</accession>
<evidence type="ECO:0000259" key="4">
    <source>
        <dbReference type="PROSITE" id="PS50949"/>
    </source>
</evidence>
<dbReference type="InterPro" id="IPR011711">
    <property type="entry name" value="GntR_C"/>
</dbReference>
<dbReference type="Pfam" id="PF00392">
    <property type="entry name" value="GntR"/>
    <property type="match status" value="1"/>
</dbReference>
<evidence type="ECO:0000313" key="6">
    <source>
        <dbReference type="Proteomes" id="UP000824504"/>
    </source>
</evidence>
<keyword evidence="6" id="KW-1185">Reference proteome</keyword>
<proteinExistence type="predicted"/>
<dbReference type="Proteomes" id="UP000824504">
    <property type="component" value="Chromosome"/>
</dbReference>
<dbReference type="PANTHER" id="PTHR43537:SF44">
    <property type="entry name" value="GNTR FAMILY REGULATORY PROTEIN"/>
    <property type="match status" value="1"/>
</dbReference>
<dbReference type="EMBL" id="CP079216">
    <property type="protein sequence ID" value="QXT63004.1"/>
    <property type="molecule type" value="Genomic_DNA"/>
</dbReference>
<dbReference type="SMART" id="SM00895">
    <property type="entry name" value="FCD"/>
    <property type="match status" value="1"/>
</dbReference>
<dbReference type="PANTHER" id="PTHR43537">
    <property type="entry name" value="TRANSCRIPTIONAL REGULATOR, GNTR FAMILY"/>
    <property type="match status" value="1"/>
</dbReference>
<sequence length="245" mass="26723">MRIDVDPTGEAAGPGDLLHEGVTRTLGIEIIDGVWEIGQPRTLEDIQGRFNVSRTVAREAARQLETMGLVRTRRRHGLVAQQKSLWHVLDSSLIDLRLHSTRREEQLRSLTHLRLAVEPAAAEGAARNGDVHARARLMPLASEMRRLGEAGELTEFLQVDIDFHRTILALSGNELFAALSDVVAVVLTGRTELGLMPPRPQPEALAGHEAVAEAIFRGDPATARSAMQAILDEVRDAVVLPGSPT</sequence>
<organism evidence="5 6">
    <name type="scientific">Tessaracoccus palaemonis</name>
    <dbReference type="NCBI Taxonomy" id="2829499"/>
    <lineage>
        <taxon>Bacteria</taxon>
        <taxon>Bacillati</taxon>
        <taxon>Actinomycetota</taxon>
        <taxon>Actinomycetes</taxon>
        <taxon>Propionibacteriales</taxon>
        <taxon>Propionibacteriaceae</taxon>
        <taxon>Tessaracoccus</taxon>
    </lineage>
</organism>
<gene>
    <name evidence="5" type="ORF">KDB89_00485</name>
</gene>
<evidence type="ECO:0000256" key="3">
    <source>
        <dbReference type="ARBA" id="ARBA00023163"/>
    </source>
</evidence>
<name>A0ABX8SJE4_9ACTN</name>
<evidence type="ECO:0000256" key="1">
    <source>
        <dbReference type="ARBA" id="ARBA00023015"/>
    </source>
</evidence>
<dbReference type="InterPro" id="IPR000524">
    <property type="entry name" value="Tscrpt_reg_HTH_GntR"/>
</dbReference>
<evidence type="ECO:0000313" key="5">
    <source>
        <dbReference type="EMBL" id="QXT63004.1"/>
    </source>
</evidence>
<dbReference type="RefSeq" id="WP_219082445.1">
    <property type="nucleotide sequence ID" value="NZ_CP079216.1"/>
</dbReference>
<keyword evidence="1" id="KW-0805">Transcription regulation</keyword>
<dbReference type="PROSITE" id="PS50949">
    <property type="entry name" value="HTH_GNTR"/>
    <property type="match status" value="1"/>
</dbReference>
<keyword evidence="2" id="KW-0238">DNA-binding</keyword>
<protein>
    <submittedName>
        <fullName evidence="5">FCD domain-containing protein</fullName>
    </submittedName>
</protein>
<reference evidence="5 6" key="1">
    <citation type="submission" date="2021-07" db="EMBL/GenBank/DDBJ databases">
        <title>complete genome sequencing of Tessaracoccus sp.J1M15.</title>
        <authorList>
            <person name="Bae J.-W."/>
            <person name="Kim D.-y."/>
        </authorList>
    </citation>
    <scope>NUCLEOTIDE SEQUENCE [LARGE SCALE GENOMIC DNA]</scope>
    <source>
        <strain evidence="5 6">J1M15</strain>
    </source>
</reference>
<feature type="domain" description="HTH gntR-type" evidence="4">
    <location>
        <begin position="16"/>
        <end position="83"/>
    </location>
</feature>
<keyword evidence="3" id="KW-0804">Transcription</keyword>